<reference evidence="8 9" key="1">
    <citation type="submission" date="2018-07" db="EMBL/GenBank/DDBJ databases">
        <title>The complete nuclear genome of the prasinophyte Chloropicon primus (CCMP1205).</title>
        <authorList>
            <person name="Pombert J.-F."/>
            <person name="Otis C."/>
            <person name="Turmel M."/>
            <person name="Lemieux C."/>
        </authorList>
    </citation>
    <scope>NUCLEOTIDE SEQUENCE [LARGE SCALE GENOMIC DNA]</scope>
    <source>
        <strain evidence="8 9">CCMP1205</strain>
    </source>
</reference>
<evidence type="ECO:0000256" key="7">
    <source>
        <dbReference type="SAM" id="MobiDB-lite"/>
    </source>
</evidence>
<dbReference type="AlphaFoldDB" id="A0A5B8MLH1"/>
<comment type="subcellular location">
    <subcellularLocation>
        <location evidence="1">Cytoplasm</location>
        <location evidence="1">Cytoskeleton</location>
        <location evidence="1">Cilium basal body</location>
    </subcellularLocation>
</comment>
<dbReference type="GO" id="GO:0036038">
    <property type="term" value="C:MKS complex"/>
    <property type="evidence" value="ECO:0007669"/>
    <property type="project" value="TreeGrafter"/>
</dbReference>
<dbReference type="EMBL" id="CP031038">
    <property type="protein sequence ID" value="QDZ21269.1"/>
    <property type="molecule type" value="Genomic_DNA"/>
</dbReference>
<organism evidence="8 9">
    <name type="scientific">Chloropicon primus</name>
    <dbReference type="NCBI Taxonomy" id="1764295"/>
    <lineage>
        <taxon>Eukaryota</taxon>
        <taxon>Viridiplantae</taxon>
        <taxon>Chlorophyta</taxon>
        <taxon>Chloropicophyceae</taxon>
        <taxon>Chloropicales</taxon>
        <taxon>Chloropicaceae</taxon>
        <taxon>Chloropicon</taxon>
    </lineage>
</organism>
<name>A0A5B8MLH1_9CHLO</name>
<dbReference type="PANTHER" id="PTHR12968:SF2">
    <property type="entry name" value="B9 DOMAIN-CONTAINING PROTEIN 2"/>
    <property type="match status" value="1"/>
</dbReference>
<dbReference type="OrthoDB" id="184109at2759"/>
<proteinExistence type="predicted"/>
<evidence type="ECO:0000256" key="6">
    <source>
        <dbReference type="ARBA" id="ARBA00039272"/>
    </source>
</evidence>
<dbReference type="PANTHER" id="PTHR12968">
    <property type="entry name" value="B9 DOMAIN-CONTAINING"/>
    <property type="match status" value="1"/>
</dbReference>
<keyword evidence="5" id="KW-0966">Cell projection</keyword>
<evidence type="ECO:0000313" key="8">
    <source>
        <dbReference type="EMBL" id="QDZ21269.1"/>
    </source>
</evidence>
<gene>
    <name evidence="8" type="ORF">A3770_05p37870</name>
</gene>
<feature type="compositionally biased region" description="Basic and acidic residues" evidence="7">
    <location>
        <begin position="363"/>
        <end position="379"/>
    </location>
</feature>
<feature type="compositionally biased region" description="Polar residues" evidence="7">
    <location>
        <begin position="322"/>
        <end position="334"/>
    </location>
</feature>
<dbReference type="Pfam" id="PF07162">
    <property type="entry name" value="B9-C2"/>
    <property type="match status" value="1"/>
</dbReference>
<accession>A0A5B8MLH1</accession>
<feature type="region of interest" description="Disordered" evidence="7">
    <location>
        <begin position="314"/>
        <end position="387"/>
    </location>
</feature>
<keyword evidence="4" id="KW-0206">Cytoskeleton</keyword>
<protein>
    <recommendedName>
        <fullName evidence="6">B9 domain-containing protein 2</fullName>
    </recommendedName>
</protein>
<evidence type="ECO:0000256" key="2">
    <source>
        <dbReference type="ARBA" id="ARBA00022490"/>
    </source>
</evidence>
<keyword evidence="9" id="KW-1185">Reference proteome</keyword>
<dbReference type="Proteomes" id="UP000316726">
    <property type="component" value="Chromosome 5"/>
</dbReference>
<dbReference type="STRING" id="1764295.A0A5B8MLH1"/>
<evidence type="ECO:0000313" key="9">
    <source>
        <dbReference type="Proteomes" id="UP000316726"/>
    </source>
</evidence>
<evidence type="ECO:0000256" key="1">
    <source>
        <dbReference type="ARBA" id="ARBA00004120"/>
    </source>
</evidence>
<keyword evidence="3" id="KW-0970">Cilium biogenesis/degradation</keyword>
<sequence>MRDALKRSVANLQYGRMLSSAVKDKDSGSDKGSPSLGAFRRSSFLQGDSFREEDKENVEAMPSGDVFVMGTVVGLRPAANSELGGWGKSLWCEWKVVKDDKWSIVRGGREGLTHKALPSTDDGLYVWQSPLNVQLRTKTSFDWPKLCFTIFERDGLMSTDTVFGYSLVSLPMEPGYHRLEAKCWRPTSRVKCIDCELSVAYTGIRPELRSKSLIWQREGPYMNMQTVGIGAIELELNIVFSKEIDELFDIELTETEASKSSQGDLLASKGNGASSLAEEPQSEGLRIVRSRRGKRFNEVTSSLVAANMMKKSVGKKFDPMSNPASPFPSSQAAQGSAGGVDSVLSPADQARADRRQRMQALMQDREQRRAERAQRKNTLEDQPGDAA</sequence>
<dbReference type="GO" id="GO:0060271">
    <property type="term" value="P:cilium assembly"/>
    <property type="evidence" value="ECO:0007669"/>
    <property type="project" value="TreeGrafter"/>
</dbReference>
<dbReference type="PROSITE" id="PS51381">
    <property type="entry name" value="C2_B9"/>
    <property type="match status" value="1"/>
</dbReference>
<evidence type="ECO:0000256" key="3">
    <source>
        <dbReference type="ARBA" id="ARBA00022794"/>
    </source>
</evidence>
<feature type="region of interest" description="Disordered" evidence="7">
    <location>
        <begin position="259"/>
        <end position="289"/>
    </location>
</feature>
<evidence type="ECO:0000256" key="5">
    <source>
        <dbReference type="ARBA" id="ARBA00023273"/>
    </source>
</evidence>
<keyword evidence="2" id="KW-0963">Cytoplasm</keyword>
<evidence type="ECO:0000256" key="4">
    <source>
        <dbReference type="ARBA" id="ARBA00023212"/>
    </source>
</evidence>
<dbReference type="InterPro" id="IPR010796">
    <property type="entry name" value="C2_B9-type_dom"/>
</dbReference>